<protein>
    <submittedName>
        <fullName evidence="2">Uncharacterized protein</fullName>
    </submittedName>
</protein>
<dbReference type="EMBL" id="JABAGO010000064">
    <property type="protein sequence ID" value="NMF01066.1"/>
    <property type="molecule type" value="Genomic_DNA"/>
</dbReference>
<accession>A0A848D086</accession>
<dbReference type="AlphaFoldDB" id="A0A848D086"/>
<keyword evidence="1" id="KW-0732">Signal</keyword>
<reference evidence="2 3" key="1">
    <citation type="submission" date="2020-04" db="EMBL/GenBank/DDBJ databases">
        <authorList>
            <person name="Hitch T.C.A."/>
            <person name="Wylensek D."/>
            <person name="Clavel T."/>
        </authorList>
    </citation>
    <scope>NUCLEOTIDE SEQUENCE [LARGE SCALE GENOMIC DNA]</scope>
    <source>
        <strain evidence="2 3">WB01_D5_05</strain>
    </source>
</reference>
<organism evidence="2 3">
    <name type="scientific">Aneurinibacillus aneurinilyticus</name>
    <name type="common">Bacillus aneurinolyticus</name>
    <dbReference type="NCBI Taxonomy" id="1391"/>
    <lineage>
        <taxon>Bacteria</taxon>
        <taxon>Bacillati</taxon>
        <taxon>Bacillota</taxon>
        <taxon>Bacilli</taxon>
        <taxon>Bacillales</taxon>
        <taxon>Paenibacillaceae</taxon>
        <taxon>Aneurinibacillus group</taxon>
        <taxon>Aneurinibacillus</taxon>
    </lineage>
</organism>
<evidence type="ECO:0000313" key="3">
    <source>
        <dbReference type="Proteomes" id="UP000561326"/>
    </source>
</evidence>
<proteinExistence type="predicted"/>
<dbReference type="RefSeq" id="WP_168976523.1">
    <property type="nucleotide sequence ID" value="NZ_CAMJCG010000179.1"/>
</dbReference>
<evidence type="ECO:0000256" key="1">
    <source>
        <dbReference type="SAM" id="SignalP"/>
    </source>
</evidence>
<feature type="signal peptide" evidence="1">
    <location>
        <begin position="1"/>
        <end position="16"/>
    </location>
</feature>
<comment type="caution">
    <text evidence="2">The sequence shown here is derived from an EMBL/GenBank/DDBJ whole genome shotgun (WGS) entry which is preliminary data.</text>
</comment>
<gene>
    <name evidence="2" type="ORF">HF838_22935</name>
</gene>
<sequence length="119" mass="13714">MGLGISLLFASTTILAAAQNIWLKQNTKEIKFAFEMQGITELYAVMNKYGTFSNRSSRYKAEIKKVIDKYKPQYKNLIQFIKDNRVQLAAAYPNNPHIVDIVVKSLSNRVKFIEMCLYI</sequence>
<feature type="chain" id="PRO_5039467373" evidence="1">
    <location>
        <begin position="17"/>
        <end position="119"/>
    </location>
</feature>
<name>A0A848D086_ANEAE</name>
<evidence type="ECO:0000313" key="2">
    <source>
        <dbReference type="EMBL" id="NMF01066.1"/>
    </source>
</evidence>
<dbReference type="Proteomes" id="UP000561326">
    <property type="component" value="Unassembled WGS sequence"/>
</dbReference>